<proteinExistence type="predicted"/>
<dbReference type="EMBL" id="SZYD01000012">
    <property type="protein sequence ID" value="KAD4584959.1"/>
    <property type="molecule type" value="Genomic_DNA"/>
</dbReference>
<feature type="region of interest" description="Disordered" evidence="1">
    <location>
        <begin position="32"/>
        <end position="63"/>
    </location>
</feature>
<evidence type="ECO:0000313" key="2">
    <source>
        <dbReference type="EMBL" id="KAD4584959.1"/>
    </source>
</evidence>
<organism evidence="2 3">
    <name type="scientific">Mikania micrantha</name>
    <name type="common">bitter vine</name>
    <dbReference type="NCBI Taxonomy" id="192012"/>
    <lineage>
        <taxon>Eukaryota</taxon>
        <taxon>Viridiplantae</taxon>
        <taxon>Streptophyta</taxon>
        <taxon>Embryophyta</taxon>
        <taxon>Tracheophyta</taxon>
        <taxon>Spermatophyta</taxon>
        <taxon>Magnoliopsida</taxon>
        <taxon>eudicotyledons</taxon>
        <taxon>Gunneridae</taxon>
        <taxon>Pentapetalae</taxon>
        <taxon>asterids</taxon>
        <taxon>campanulids</taxon>
        <taxon>Asterales</taxon>
        <taxon>Asteraceae</taxon>
        <taxon>Asteroideae</taxon>
        <taxon>Heliantheae alliance</taxon>
        <taxon>Eupatorieae</taxon>
        <taxon>Mikania</taxon>
    </lineage>
</organism>
<dbReference type="AlphaFoldDB" id="A0A5N6NBV7"/>
<dbReference type="OrthoDB" id="1750756at2759"/>
<feature type="compositionally biased region" description="Basic and acidic residues" evidence="1">
    <location>
        <begin position="47"/>
        <end position="59"/>
    </location>
</feature>
<evidence type="ECO:0000313" key="3">
    <source>
        <dbReference type="Proteomes" id="UP000326396"/>
    </source>
</evidence>
<dbReference type="Proteomes" id="UP000326396">
    <property type="component" value="Linkage Group LG2"/>
</dbReference>
<name>A0A5N6NBV7_9ASTR</name>
<gene>
    <name evidence="2" type="ORF">E3N88_22560</name>
</gene>
<comment type="caution">
    <text evidence="2">The sequence shown here is derived from an EMBL/GenBank/DDBJ whole genome shotgun (WGS) entry which is preliminary data.</text>
</comment>
<sequence>MVAVVSNHLDRYSNSHLSSLNPTVVLEDVVVDDSRDRDSSSESVVEVQRRENHSNRGMEDSETIASTTSYGVGTGNAVVTGIPANIMAYLPQNLVLSELRHDAFEACSSSGPAESGRKVYKKRSLLLALIGVAQAPSVCFLVTNDERRKMDKKSKLRCDERRKMKKKSKLIGTYM</sequence>
<keyword evidence="3" id="KW-1185">Reference proteome</keyword>
<evidence type="ECO:0000256" key="1">
    <source>
        <dbReference type="SAM" id="MobiDB-lite"/>
    </source>
</evidence>
<accession>A0A5N6NBV7</accession>
<reference evidence="2 3" key="1">
    <citation type="submission" date="2019-05" db="EMBL/GenBank/DDBJ databases">
        <title>Mikania micrantha, genome provides insights into the molecular mechanism of rapid growth.</title>
        <authorList>
            <person name="Liu B."/>
        </authorList>
    </citation>
    <scope>NUCLEOTIDE SEQUENCE [LARGE SCALE GENOMIC DNA]</scope>
    <source>
        <strain evidence="2">NLD-2019</strain>
        <tissue evidence="2">Leaf</tissue>
    </source>
</reference>
<protein>
    <submittedName>
        <fullName evidence="2">Uncharacterized protein</fullName>
    </submittedName>
</protein>